<name>A0ABQ0M8S2_MYCCL</name>
<accession>A0ABQ0M8S2</accession>
<proteinExistence type="predicted"/>
<evidence type="ECO:0000313" key="3">
    <source>
        <dbReference type="Proteomes" id="UP000815677"/>
    </source>
</evidence>
<keyword evidence="1" id="KW-0812">Transmembrane</keyword>
<reference evidence="2" key="1">
    <citation type="submission" date="2014-09" db="EMBL/GenBank/DDBJ databases">
        <title>Genome sequence of the luminous mushroom Mycena chlorophos for searching fungal bioluminescence genes.</title>
        <authorList>
            <person name="Tanaka Y."/>
            <person name="Kasuga D."/>
            <person name="Oba Y."/>
            <person name="Hase S."/>
            <person name="Sato K."/>
            <person name="Oba Y."/>
            <person name="Sakakibara Y."/>
        </authorList>
    </citation>
    <scope>NUCLEOTIDE SEQUENCE</scope>
</reference>
<evidence type="ECO:0000256" key="1">
    <source>
        <dbReference type="SAM" id="Phobius"/>
    </source>
</evidence>
<dbReference type="Proteomes" id="UP000815677">
    <property type="component" value="Unassembled WGS sequence"/>
</dbReference>
<feature type="transmembrane region" description="Helical" evidence="1">
    <location>
        <begin position="22"/>
        <end position="44"/>
    </location>
</feature>
<gene>
    <name evidence="2" type="ORF">MCHLO_16027</name>
</gene>
<sequence>MANEQSLPEVFLDLLSVLKNNVVQYVGLGIAMLVITALLMRPYLAHNCLAHIDRRIRETKDDLDKTREEYIWRDHNMRRQIEAEFARAQEMKCILHEKVLQMYGHHQSHKEYLDVFGPLSAKLRACRHEVERIHVALLKEREAGKRARFSQEARDMEVILASGTSITARVAV</sequence>
<keyword evidence="1" id="KW-0472">Membrane</keyword>
<evidence type="ECO:0000313" key="2">
    <source>
        <dbReference type="EMBL" id="GAT59781.1"/>
    </source>
</evidence>
<keyword evidence="1" id="KW-1133">Transmembrane helix</keyword>
<organism evidence="2 3">
    <name type="scientific">Mycena chlorophos</name>
    <name type="common">Agaric fungus</name>
    <name type="synonym">Agaricus chlorophos</name>
    <dbReference type="NCBI Taxonomy" id="658473"/>
    <lineage>
        <taxon>Eukaryota</taxon>
        <taxon>Fungi</taxon>
        <taxon>Dikarya</taxon>
        <taxon>Basidiomycota</taxon>
        <taxon>Agaricomycotina</taxon>
        <taxon>Agaricomycetes</taxon>
        <taxon>Agaricomycetidae</taxon>
        <taxon>Agaricales</taxon>
        <taxon>Marasmiineae</taxon>
        <taxon>Mycenaceae</taxon>
        <taxon>Mycena</taxon>
    </lineage>
</organism>
<protein>
    <submittedName>
        <fullName evidence="2">Uncharacterized protein</fullName>
    </submittedName>
</protein>
<keyword evidence="3" id="KW-1185">Reference proteome</keyword>
<dbReference type="EMBL" id="DF849907">
    <property type="protein sequence ID" value="GAT59781.1"/>
    <property type="molecule type" value="Genomic_DNA"/>
</dbReference>